<feature type="binding site" evidence="18">
    <location>
        <begin position="34"/>
        <end position="41"/>
    </location>
    <ligand>
        <name>ATP</name>
        <dbReference type="ChEBI" id="CHEBI:30616"/>
    </ligand>
</feature>
<dbReference type="InterPro" id="IPR013815">
    <property type="entry name" value="ATP_grasp_subdomain_1"/>
</dbReference>
<comment type="caution">
    <text evidence="20">The sequence shown here is derived from an EMBL/GenBank/DDBJ whole genome shotgun (WGS) entry which is preliminary data.</text>
</comment>
<dbReference type="FunFam" id="1.20.1580.10:FF:000002">
    <property type="entry name" value="UvrABC system protein A"/>
    <property type="match status" value="1"/>
</dbReference>
<evidence type="ECO:0000256" key="4">
    <source>
        <dbReference type="ARBA" id="ARBA00022737"/>
    </source>
</evidence>
<comment type="caution">
    <text evidence="18">Lacks conserved residue(s) required for the propagation of feature annotation.</text>
</comment>
<reference evidence="20 21" key="1">
    <citation type="submission" date="2019-06" db="EMBL/GenBank/DDBJ databases">
        <authorList>
            <person name="Li M."/>
        </authorList>
    </citation>
    <scope>NUCLEOTIDE SEQUENCE [LARGE SCALE GENOMIC DNA]</scope>
    <source>
        <strain evidence="20 21">BGMRC2036</strain>
    </source>
</reference>
<keyword evidence="14 18" id="KW-0742">SOS response</keyword>
<evidence type="ECO:0000256" key="14">
    <source>
        <dbReference type="ARBA" id="ARBA00023236"/>
    </source>
</evidence>
<dbReference type="GO" id="GO:0003677">
    <property type="term" value="F:DNA binding"/>
    <property type="evidence" value="ECO:0007669"/>
    <property type="project" value="UniProtKB-UniRule"/>
</dbReference>
<keyword evidence="3 18" id="KW-0479">Metal-binding</keyword>
<evidence type="ECO:0000256" key="9">
    <source>
        <dbReference type="ARBA" id="ARBA00022833"/>
    </source>
</evidence>
<dbReference type="EMBL" id="VHLG01000001">
    <property type="protein sequence ID" value="TPW33070.1"/>
    <property type="molecule type" value="Genomic_DNA"/>
</dbReference>
<keyword evidence="4 18" id="KW-0677">Repeat</keyword>
<dbReference type="InterPro" id="IPR003439">
    <property type="entry name" value="ABC_transporter-like_ATP-bd"/>
</dbReference>
<dbReference type="InterPro" id="IPR027417">
    <property type="entry name" value="P-loop_NTPase"/>
</dbReference>
<dbReference type="Pfam" id="PF17755">
    <property type="entry name" value="UvrA_DNA-bind"/>
    <property type="match status" value="1"/>
</dbReference>
<comment type="similarity">
    <text evidence="15 18">Belongs to the ABC transporter superfamily. UvrA family.</text>
</comment>
<evidence type="ECO:0000256" key="12">
    <source>
        <dbReference type="ARBA" id="ARBA00023125"/>
    </source>
</evidence>
<sequence length="973" mass="106930">MSELKTISIRGARQHNLKGVDVDLPRNSLIVMTGLSGSGKSSLAFDTIYAEGQRRYVESLSAYARQFLEMMEKPDVDRIEGLSPAISIEQKTTSKNPRSTVGTVTEIYDYMRLLFARTGVPYSPATGLPIESQTVTQMVDRILALEERTRLYLLAPIVRGRKGEFRKELAELQKKGFQRVKIDGTFYEIADAPKLDKKYKHDIDVVVDRIAVRADLATRLADSLETCLQLAEGLAVAEFADKPLPESETAAGGAANKSLNETHEHILFSEKFACPVSGFTIPEIEPRLFSFNNPVGACPTCDGLGFQQKIDEGLVVPDSTAKLSDGAIAPWAKSSSPYYKQTLEALGGHFGFKLTARWNALAQEAREAILYGTREKIEFNYSDGARSYKTTKTFEGIVPNLERRWKETDSAWAREEIERYMSAAPCPACNGFRLKPEALAVKINGQHIGQVTQMSIRHAASWFETLPSHFSQKQNDIAVRILKEIRERLRFLNDVGLEYLTLSRNSGTLSGGESQRIRLASQIGSGLTGVLYVLDEPSIGLHQRDNTRLLDTLKHLRDIGNTVIVVEHDEDAILAADYVLDIGPAAGIHGGEIVAEGTPPEIMANPKSLTGQYLSGTRFVAIPGERRKAKKGKEIKIVGATGNNLKNVTASIPLGVFTAVTGVSGGGKSTFLIETLYKAAARRVMGARENPAPHERIDGLEFVDKVIDIDQSPIGRTPRSNPATYIGAFTPIREWFAGLPEAKARGYQPGRFSFNIKGGRCEACQGDGLIKIEMHFLPDVYVTCDVCHGKRYNRETLEVKFKEKSISDILDMTVEEGVGFFSAVPAVRDKLQTLSDVGLGYIKIGQQANTLSGGEAQRVKLAKELSRRSTGRTLYILDEPTTGLHFHDVAKLLDVLQKLVDQGNSVVVIEHNLEVIKTADHIIDIGPEGGDGGGEVVATGTPEQIVAVERSYTGHYLKELLERRPTKRLSAAE</sequence>
<accession>A0A506UID6</accession>
<evidence type="ECO:0000313" key="21">
    <source>
        <dbReference type="Proteomes" id="UP000318801"/>
    </source>
</evidence>
<dbReference type="GO" id="GO:0008270">
    <property type="term" value="F:zinc ion binding"/>
    <property type="evidence" value="ECO:0007669"/>
    <property type="project" value="UniProtKB-UniRule"/>
</dbReference>
<keyword evidence="13 18" id="KW-0234">DNA repair</keyword>
<evidence type="ECO:0000256" key="6">
    <source>
        <dbReference type="ARBA" id="ARBA00022763"/>
    </source>
</evidence>
<keyword evidence="11 18" id="KW-0267">Excision nuclease</keyword>
<keyword evidence="21" id="KW-1185">Reference proteome</keyword>
<keyword evidence="6 18" id="KW-0227">DNA damage</keyword>
<keyword evidence="8 18" id="KW-0863">Zinc-finger</keyword>
<keyword evidence="10 18" id="KW-0067">ATP-binding</keyword>
<feature type="zinc finger region" description="C4-type" evidence="18">
    <location>
        <begin position="761"/>
        <end position="787"/>
    </location>
</feature>
<organism evidence="20 21">
    <name type="scientific">Martelella alba</name>
    <dbReference type="NCBI Taxonomy" id="2590451"/>
    <lineage>
        <taxon>Bacteria</taxon>
        <taxon>Pseudomonadati</taxon>
        <taxon>Pseudomonadota</taxon>
        <taxon>Alphaproteobacteria</taxon>
        <taxon>Hyphomicrobiales</taxon>
        <taxon>Aurantimonadaceae</taxon>
        <taxon>Martelella</taxon>
    </lineage>
</organism>
<evidence type="ECO:0000256" key="15">
    <source>
        <dbReference type="ARBA" id="ARBA00038000"/>
    </source>
</evidence>
<dbReference type="NCBIfam" id="TIGR00630">
    <property type="entry name" value="uvra"/>
    <property type="match status" value="1"/>
</dbReference>
<evidence type="ECO:0000256" key="8">
    <source>
        <dbReference type="ARBA" id="ARBA00022771"/>
    </source>
</evidence>
<evidence type="ECO:0000313" key="20">
    <source>
        <dbReference type="EMBL" id="TPW33070.1"/>
    </source>
</evidence>
<dbReference type="OrthoDB" id="9809851at2"/>
<dbReference type="FunFam" id="3.40.50.300:FF:000028">
    <property type="entry name" value="UvrABC system protein A"/>
    <property type="match status" value="1"/>
</dbReference>
<evidence type="ECO:0000256" key="3">
    <source>
        <dbReference type="ARBA" id="ARBA00022723"/>
    </source>
</evidence>
<evidence type="ECO:0000256" key="17">
    <source>
        <dbReference type="ARBA" id="ARBA00042156"/>
    </source>
</evidence>
<dbReference type="Proteomes" id="UP000318801">
    <property type="component" value="Unassembled WGS sequence"/>
</dbReference>
<dbReference type="CDD" id="cd03271">
    <property type="entry name" value="ABC_UvrA_II"/>
    <property type="match status" value="1"/>
</dbReference>
<dbReference type="SUPFAM" id="SSF52540">
    <property type="entry name" value="P-loop containing nucleoside triphosphate hydrolases"/>
    <property type="match status" value="2"/>
</dbReference>
<keyword evidence="12 18" id="KW-0238">DNA-binding</keyword>
<protein>
    <recommendedName>
        <fullName evidence="16 18">UvrABC system protein A</fullName>
        <shortName evidence="18">UvrA protein</shortName>
    </recommendedName>
    <alternativeName>
        <fullName evidence="17 18">Excinuclease ABC subunit A</fullName>
    </alternativeName>
</protein>
<keyword evidence="7 18" id="KW-0228">DNA excision</keyword>
<dbReference type="HAMAP" id="MF_00205">
    <property type="entry name" value="UvrA"/>
    <property type="match status" value="1"/>
</dbReference>
<keyword evidence="2 18" id="KW-0963">Cytoplasm</keyword>
<dbReference type="InterPro" id="IPR017871">
    <property type="entry name" value="ABC_transporter-like_CS"/>
</dbReference>
<evidence type="ECO:0000256" key="10">
    <source>
        <dbReference type="ARBA" id="ARBA00022840"/>
    </source>
</evidence>
<evidence type="ECO:0000256" key="2">
    <source>
        <dbReference type="ARBA" id="ARBA00022490"/>
    </source>
</evidence>
<dbReference type="InterPro" id="IPR041102">
    <property type="entry name" value="UvrA_inter"/>
</dbReference>
<dbReference type="Gene3D" id="1.20.1580.10">
    <property type="entry name" value="ABC transporter ATPase like domain"/>
    <property type="match status" value="2"/>
</dbReference>
<feature type="binding site" evidence="18">
    <location>
        <begin position="662"/>
        <end position="669"/>
    </location>
    <ligand>
        <name>ATP</name>
        <dbReference type="ChEBI" id="CHEBI:30616"/>
    </ligand>
</feature>
<dbReference type="Gene3D" id="3.30.1490.20">
    <property type="entry name" value="ATP-grasp fold, A domain"/>
    <property type="match status" value="1"/>
</dbReference>
<dbReference type="PROSITE" id="PS50893">
    <property type="entry name" value="ABC_TRANSPORTER_2"/>
    <property type="match status" value="1"/>
</dbReference>
<dbReference type="RefSeq" id="WP_141147005.1">
    <property type="nucleotide sequence ID" value="NZ_VHLG01000001.1"/>
</dbReference>
<name>A0A506UID6_9HYPH</name>
<dbReference type="PANTHER" id="PTHR43152">
    <property type="entry name" value="UVRABC SYSTEM PROTEIN A"/>
    <property type="match status" value="1"/>
</dbReference>
<dbReference type="GO" id="GO:0005524">
    <property type="term" value="F:ATP binding"/>
    <property type="evidence" value="ECO:0007669"/>
    <property type="project" value="UniProtKB-UniRule"/>
</dbReference>
<keyword evidence="9 18" id="KW-0862">Zinc</keyword>
<dbReference type="Pfam" id="PF00005">
    <property type="entry name" value="ABC_tran"/>
    <property type="match status" value="1"/>
</dbReference>
<dbReference type="GO" id="GO:0016887">
    <property type="term" value="F:ATP hydrolysis activity"/>
    <property type="evidence" value="ECO:0007669"/>
    <property type="project" value="InterPro"/>
</dbReference>
<dbReference type="Gene3D" id="1.10.8.280">
    <property type="entry name" value="ABC transporter ATPase domain-like"/>
    <property type="match status" value="1"/>
</dbReference>
<evidence type="ECO:0000256" key="1">
    <source>
        <dbReference type="ARBA" id="ARBA00004496"/>
    </source>
</evidence>
<evidence type="ECO:0000259" key="19">
    <source>
        <dbReference type="PROSITE" id="PS50893"/>
    </source>
</evidence>
<evidence type="ECO:0000256" key="18">
    <source>
        <dbReference type="HAMAP-Rule" id="MF_00205"/>
    </source>
</evidence>
<evidence type="ECO:0000256" key="16">
    <source>
        <dbReference type="ARBA" id="ARBA00039316"/>
    </source>
</evidence>
<dbReference type="GO" id="GO:0005737">
    <property type="term" value="C:cytoplasm"/>
    <property type="evidence" value="ECO:0007669"/>
    <property type="project" value="UniProtKB-SubCell"/>
</dbReference>
<comment type="subunit">
    <text evidence="18">Forms a heterotetramer with UvrB during the search for lesions.</text>
</comment>
<evidence type="ECO:0000256" key="13">
    <source>
        <dbReference type="ARBA" id="ARBA00023204"/>
    </source>
</evidence>
<dbReference type="NCBIfam" id="NF001503">
    <property type="entry name" value="PRK00349.1"/>
    <property type="match status" value="1"/>
</dbReference>
<dbReference type="CDD" id="cd03270">
    <property type="entry name" value="ABC_UvrA_I"/>
    <property type="match status" value="1"/>
</dbReference>
<evidence type="ECO:0000256" key="7">
    <source>
        <dbReference type="ARBA" id="ARBA00022769"/>
    </source>
</evidence>
<evidence type="ECO:0000256" key="5">
    <source>
        <dbReference type="ARBA" id="ARBA00022741"/>
    </source>
</evidence>
<dbReference type="InterPro" id="IPR041552">
    <property type="entry name" value="UvrA_DNA-bd"/>
</dbReference>
<dbReference type="GO" id="GO:0009381">
    <property type="term" value="F:excinuclease ABC activity"/>
    <property type="evidence" value="ECO:0007669"/>
    <property type="project" value="UniProtKB-UniRule"/>
</dbReference>
<dbReference type="Pfam" id="PF17760">
    <property type="entry name" value="UvrA_inter"/>
    <property type="match status" value="1"/>
</dbReference>
<keyword evidence="20" id="KW-0378">Hydrolase</keyword>
<dbReference type="GO" id="GO:0009380">
    <property type="term" value="C:excinuclease repair complex"/>
    <property type="evidence" value="ECO:0007669"/>
    <property type="project" value="InterPro"/>
</dbReference>
<comment type="function">
    <text evidence="18">The UvrABC repair system catalyzes the recognition and processing of DNA lesions. UvrA is an ATPase and a DNA-binding protein. A damage recognition complex composed of 2 UvrA and 2 UvrB subunits scans DNA for abnormalities. When the presence of a lesion has been verified by UvrB, the UvrA molecules dissociate.</text>
</comment>
<dbReference type="PANTHER" id="PTHR43152:SF3">
    <property type="entry name" value="UVRABC SYSTEM PROTEIN A"/>
    <property type="match status" value="1"/>
</dbReference>
<dbReference type="GO" id="GO:0009432">
    <property type="term" value="P:SOS response"/>
    <property type="evidence" value="ECO:0007669"/>
    <property type="project" value="UniProtKB-UniRule"/>
</dbReference>
<gene>
    <name evidence="18 20" type="primary">uvrA</name>
    <name evidence="20" type="ORF">FJU08_00425</name>
</gene>
<dbReference type="PROSITE" id="PS00211">
    <property type="entry name" value="ABC_TRANSPORTER_1"/>
    <property type="match status" value="2"/>
</dbReference>
<dbReference type="AlphaFoldDB" id="A0A506UID6"/>
<feature type="domain" description="ABC transporter" evidence="19">
    <location>
        <begin position="630"/>
        <end position="958"/>
    </location>
</feature>
<dbReference type="InterPro" id="IPR004602">
    <property type="entry name" value="UvrA"/>
</dbReference>
<dbReference type="Gene3D" id="3.40.50.300">
    <property type="entry name" value="P-loop containing nucleotide triphosphate hydrolases"/>
    <property type="match status" value="2"/>
</dbReference>
<comment type="subcellular location">
    <subcellularLocation>
        <location evidence="1 18">Cytoplasm</location>
    </subcellularLocation>
</comment>
<keyword evidence="5 18" id="KW-0547">Nucleotide-binding</keyword>
<proteinExistence type="inferred from homology"/>
<evidence type="ECO:0000256" key="11">
    <source>
        <dbReference type="ARBA" id="ARBA00022881"/>
    </source>
</evidence>
<dbReference type="GO" id="GO:0006289">
    <property type="term" value="P:nucleotide-excision repair"/>
    <property type="evidence" value="ECO:0007669"/>
    <property type="project" value="UniProtKB-UniRule"/>
</dbReference>